<dbReference type="AlphaFoldDB" id="A0A2V4NT96"/>
<evidence type="ECO:0000256" key="2">
    <source>
        <dbReference type="ARBA" id="ARBA00009323"/>
    </source>
</evidence>
<dbReference type="GO" id="GO:0000917">
    <property type="term" value="P:division septum assembly"/>
    <property type="evidence" value="ECO:0007669"/>
    <property type="project" value="UniProtKB-KW"/>
</dbReference>
<dbReference type="GO" id="GO:0030435">
    <property type="term" value="P:sporulation resulting in formation of a cellular spore"/>
    <property type="evidence" value="ECO:0007669"/>
    <property type="project" value="UniProtKB-KW"/>
</dbReference>
<proteinExistence type="inferred from homology"/>
<evidence type="ECO:0000256" key="6">
    <source>
        <dbReference type="ARBA" id="ARBA00023306"/>
    </source>
</evidence>
<keyword evidence="6" id="KW-0131">Cell cycle</keyword>
<keyword evidence="5" id="KW-0717">Septation</keyword>
<evidence type="ECO:0000256" key="3">
    <source>
        <dbReference type="ARBA" id="ARBA00022618"/>
    </source>
</evidence>
<accession>A0A2V4NT96</accession>
<organism evidence="7 8">
    <name type="scientific">Streptomyces tateyamensis</name>
    <dbReference type="NCBI Taxonomy" id="565073"/>
    <lineage>
        <taxon>Bacteria</taxon>
        <taxon>Bacillati</taxon>
        <taxon>Actinomycetota</taxon>
        <taxon>Actinomycetes</taxon>
        <taxon>Kitasatosporales</taxon>
        <taxon>Streptomycetaceae</taxon>
        <taxon>Streptomyces</taxon>
    </lineage>
</organism>
<evidence type="ECO:0000313" key="8">
    <source>
        <dbReference type="Proteomes" id="UP000248039"/>
    </source>
</evidence>
<reference evidence="7 8" key="1">
    <citation type="submission" date="2018-03" db="EMBL/GenBank/DDBJ databases">
        <title>Bioinformatic expansion and discovery of thiopeptide antibiotics.</title>
        <authorList>
            <person name="Schwalen C.J."/>
            <person name="Hudson G.A."/>
            <person name="Mitchell D.A."/>
        </authorList>
    </citation>
    <scope>NUCLEOTIDE SEQUENCE [LARGE SCALE GENOMIC DNA]</scope>
    <source>
        <strain evidence="7 8">ATCC 21389</strain>
    </source>
</reference>
<comment type="subcellular location">
    <subcellularLocation>
        <location evidence="1">Cell septum</location>
    </subcellularLocation>
</comment>
<comment type="caution">
    <text evidence="7">The sequence shown here is derived from an EMBL/GenBank/DDBJ whole genome shotgun (WGS) entry which is preliminary data.</text>
</comment>
<comment type="similarity">
    <text evidence="2">Belongs to the SsgA family.</text>
</comment>
<gene>
    <name evidence="7" type="ORF">C7C46_31760</name>
</gene>
<name>A0A2V4NT96_9ACTN</name>
<dbReference type="EMBL" id="PYBW01000186">
    <property type="protein sequence ID" value="PYC66070.1"/>
    <property type="molecule type" value="Genomic_DNA"/>
</dbReference>
<dbReference type="InterPro" id="IPR038658">
    <property type="entry name" value="SsgB_sf"/>
</dbReference>
<evidence type="ECO:0000313" key="7">
    <source>
        <dbReference type="EMBL" id="PYC66070.1"/>
    </source>
</evidence>
<dbReference type="Proteomes" id="UP000248039">
    <property type="component" value="Unassembled WGS sequence"/>
</dbReference>
<evidence type="ECO:0000256" key="1">
    <source>
        <dbReference type="ARBA" id="ARBA00004431"/>
    </source>
</evidence>
<dbReference type="GO" id="GO:0030428">
    <property type="term" value="C:cell septum"/>
    <property type="evidence" value="ECO:0007669"/>
    <property type="project" value="UniProtKB-SubCell"/>
</dbReference>
<keyword evidence="4" id="KW-0749">Sporulation</keyword>
<evidence type="ECO:0008006" key="9">
    <source>
        <dbReference type="Google" id="ProtNLM"/>
    </source>
</evidence>
<dbReference type="Pfam" id="PF04686">
    <property type="entry name" value="SsgA"/>
    <property type="match status" value="1"/>
</dbReference>
<dbReference type="OrthoDB" id="3870112at2"/>
<evidence type="ECO:0000256" key="4">
    <source>
        <dbReference type="ARBA" id="ARBA00022969"/>
    </source>
</evidence>
<dbReference type="InterPro" id="IPR006776">
    <property type="entry name" value="SsgB"/>
</dbReference>
<protein>
    <recommendedName>
        <fullName evidence="9">SsgA family sporulation/cell division regulator</fullName>
    </recommendedName>
</protein>
<evidence type="ECO:0000256" key="5">
    <source>
        <dbReference type="ARBA" id="ARBA00023210"/>
    </source>
</evidence>
<dbReference type="Gene3D" id="2.30.31.20">
    <property type="entry name" value="Sporulation-specific cell division protein SsgB"/>
    <property type="match status" value="1"/>
</dbReference>
<keyword evidence="8" id="KW-1185">Reference proteome</keyword>
<sequence length="168" mass="18585">MWRIVSARCGRSRRRCTVTRRGRPGPSARTRDLAACSVHVDLYLVFGPALEVLVASQLTYLRSDPFAVRLVCHADLADPVTWYLSRNTLTVGLWAPAGQGDVTVRPGTGPERGSILIGLRTTDGAVELRGCAWELREFLEQTERVVPLGAEHRHVDLDALIRQLTQDG</sequence>
<keyword evidence="3" id="KW-0132">Cell division</keyword>